<dbReference type="Proteomes" id="UP001595867">
    <property type="component" value="Unassembled WGS sequence"/>
</dbReference>
<organism evidence="3 4">
    <name type="scientific">Actinoplanes subglobosus</name>
    <dbReference type="NCBI Taxonomy" id="1547892"/>
    <lineage>
        <taxon>Bacteria</taxon>
        <taxon>Bacillati</taxon>
        <taxon>Actinomycetota</taxon>
        <taxon>Actinomycetes</taxon>
        <taxon>Micromonosporales</taxon>
        <taxon>Micromonosporaceae</taxon>
        <taxon>Actinoplanes</taxon>
    </lineage>
</organism>
<proteinExistence type="predicted"/>
<gene>
    <name evidence="3" type="ORF">ACFO0C_04025</name>
</gene>
<keyword evidence="1" id="KW-0472">Membrane</keyword>
<evidence type="ECO:0000259" key="2">
    <source>
        <dbReference type="Pfam" id="PF13360"/>
    </source>
</evidence>
<evidence type="ECO:0000256" key="1">
    <source>
        <dbReference type="SAM" id="Phobius"/>
    </source>
</evidence>
<reference evidence="4" key="1">
    <citation type="journal article" date="2019" name="Int. J. Syst. Evol. Microbiol.">
        <title>The Global Catalogue of Microorganisms (GCM) 10K type strain sequencing project: providing services to taxonomists for standard genome sequencing and annotation.</title>
        <authorList>
            <consortium name="The Broad Institute Genomics Platform"/>
            <consortium name="The Broad Institute Genome Sequencing Center for Infectious Disease"/>
            <person name="Wu L."/>
            <person name="Ma J."/>
        </authorList>
    </citation>
    <scope>NUCLEOTIDE SEQUENCE [LARGE SCALE GENOMIC DNA]</scope>
    <source>
        <strain evidence="4">TBRC 5832</strain>
    </source>
</reference>
<dbReference type="SUPFAM" id="SSF50998">
    <property type="entry name" value="Quinoprotein alcohol dehydrogenase-like"/>
    <property type="match status" value="1"/>
</dbReference>
<feature type="domain" description="Pyrrolo-quinoline quinone repeat" evidence="2">
    <location>
        <begin position="142"/>
        <end position="240"/>
    </location>
</feature>
<protein>
    <submittedName>
        <fullName evidence="3">PQQ-binding-like beta-propeller repeat protein</fullName>
    </submittedName>
</protein>
<evidence type="ECO:0000313" key="4">
    <source>
        <dbReference type="Proteomes" id="UP001595867"/>
    </source>
</evidence>
<dbReference type="InterPro" id="IPR015943">
    <property type="entry name" value="WD40/YVTN_repeat-like_dom_sf"/>
</dbReference>
<keyword evidence="1" id="KW-0812">Transmembrane</keyword>
<dbReference type="Pfam" id="PF13360">
    <property type="entry name" value="PQQ_2"/>
    <property type="match status" value="1"/>
</dbReference>
<dbReference type="InterPro" id="IPR011047">
    <property type="entry name" value="Quinoprotein_ADH-like_sf"/>
</dbReference>
<dbReference type="InterPro" id="IPR002372">
    <property type="entry name" value="PQQ_rpt_dom"/>
</dbReference>
<dbReference type="PANTHER" id="PTHR34512:SF30">
    <property type="entry name" value="OUTER MEMBRANE PROTEIN ASSEMBLY FACTOR BAMB"/>
    <property type="match status" value="1"/>
</dbReference>
<dbReference type="PANTHER" id="PTHR34512">
    <property type="entry name" value="CELL SURFACE PROTEIN"/>
    <property type="match status" value="1"/>
</dbReference>
<sequence length="376" mass="39394">MIDLDQVAPPARPAPPSTRVLPAVLVVLLAFLLGPSAPVPGVRNLIEVAATAGPSGTWLLTGTTLYSTQARTGGRMDVVAWSLDSGKALWQRDLDWFAGIPALTEVGPALVVSGNDDTRILDVRTGEDRVDPRTYSVARMAGDRIALWDGATGILAFHDPATDRTVWSRDLPDPPHAVAATGGHLLIVTDSAVYALDLRDGRTDHYTDQAVAAGGTPVVRVIGGRAYLLGDDTVTMVGVDARWTVPVLLPRAAVPCGTLVCVSGGPGLSAIDPVDGHVVWANTDWIGGEDGIVRTADGRAVLIDPGTGADRRDLGHGLPVGDLLIRPDGDGLSVVEWATGQVRGRLPGATPSGCRRNGEHLACQQAGGQVKVWRLF</sequence>
<keyword evidence="1" id="KW-1133">Transmembrane helix</keyword>
<accession>A0ABV8IJE6</accession>
<keyword evidence="4" id="KW-1185">Reference proteome</keyword>
<feature type="transmembrane region" description="Helical" evidence="1">
    <location>
        <begin position="20"/>
        <end position="39"/>
    </location>
</feature>
<evidence type="ECO:0000313" key="3">
    <source>
        <dbReference type="EMBL" id="MFC4064084.1"/>
    </source>
</evidence>
<comment type="caution">
    <text evidence="3">The sequence shown here is derived from an EMBL/GenBank/DDBJ whole genome shotgun (WGS) entry which is preliminary data.</text>
</comment>
<dbReference type="EMBL" id="JBHSBL010000005">
    <property type="protein sequence ID" value="MFC4064084.1"/>
    <property type="molecule type" value="Genomic_DNA"/>
</dbReference>
<name>A0ABV8IJE6_9ACTN</name>
<dbReference type="Gene3D" id="2.130.10.10">
    <property type="entry name" value="YVTN repeat-like/Quinoprotein amine dehydrogenase"/>
    <property type="match status" value="1"/>
</dbReference>
<dbReference type="RefSeq" id="WP_378065550.1">
    <property type="nucleotide sequence ID" value="NZ_JBHSBL010000005.1"/>
</dbReference>